<dbReference type="PANTHER" id="PTHR42648">
    <property type="entry name" value="TRANSPOSASE, PUTATIVE-RELATED"/>
    <property type="match status" value="1"/>
</dbReference>
<dbReference type="EMBL" id="BQNB010012433">
    <property type="protein sequence ID" value="GJT03502.1"/>
    <property type="molecule type" value="Genomic_DNA"/>
</dbReference>
<dbReference type="SUPFAM" id="SSF53098">
    <property type="entry name" value="Ribonuclease H-like"/>
    <property type="match status" value="1"/>
</dbReference>
<dbReference type="InterPro" id="IPR036397">
    <property type="entry name" value="RNaseH_sf"/>
</dbReference>
<proteinExistence type="predicted"/>
<dbReference type="Gene3D" id="3.30.420.10">
    <property type="entry name" value="Ribonuclease H-like superfamily/Ribonuclease H"/>
    <property type="match status" value="1"/>
</dbReference>
<dbReference type="InterPro" id="IPR012337">
    <property type="entry name" value="RNaseH-like_sf"/>
</dbReference>
<comment type="caution">
    <text evidence="2">The sequence shown here is derived from an EMBL/GenBank/DDBJ whole genome shotgun (WGS) entry which is preliminary data.</text>
</comment>
<dbReference type="Pfam" id="PF25597">
    <property type="entry name" value="SH3_retrovirus"/>
    <property type="match status" value="1"/>
</dbReference>
<dbReference type="Proteomes" id="UP001151760">
    <property type="component" value="Unassembled WGS sequence"/>
</dbReference>
<protein>
    <submittedName>
        <fullName evidence="2">Phospholipase-like protein</fullName>
    </submittedName>
</protein>
<dbReference type="InterPro" id="IPR039537">
    <property type="entry name" value="Retrotran_Ty1/copia-like"/>
</dbReference>
<dbReference type="PANTHER" id="PTHR42648:SF28">
    <property type="entry name" value="TRANSPOSON-ENCODED PROTEIN WITH RIBONUCLEASE H-LIKE AND RETROVIRUS ZINC FINGER-LIKE DOMAINS"/>
    <property type="match status" value="1"/>
</dbReference>
<evidence type="ECO:0000313" key="2">
    <source>
        <dbReference type="EMBL" id="GJT03502.1"/>
    </source>
</evidence>
<evidence type="ECO:0000259" key="1">
    <source>
        <dbReference type="PROSITE" id="PS50994"/>
    </source>
</evidence>
<keyword evidence="3" id="KW-1185">Reference proteome</keyword>
<organism evidence="2 3">
    <name type="scientific">Tanacetum coccineum</name>
    <dbReference type="NCBI Taxonomy" id="301880"/>
    <lineage>
        <taxon>Eukaryota</taxon>
        <taxon>Viridiplantae</taxon>
        <taxon>Streptophyta</taxon>
        <taxon>Embryophyta</taxon>
        <taxon>Tracheophyta</taxon>
        <taxon>Spermatophyta</taxon>
        <taxon>Magnoliopsida</taxon>
        <taxon>eudicotyledons</taxon>
        <taxon>Gunneridae</taxon>
        <taxon>Pentapetalae</taxon>
        <taxon>asterids</taxon>
        <taxon>campanulids</taxon>
        <taxon>Asterales</taxon>
        <taxon>Asteraceae</taxon>
        <taxon>Asteroideae</taxon>
        <taxon>Anthemideae</taxon>
        <taxon>Anthemidinae</taxon>
        <taxon>Tanacetum</taxon>
    </lineage>
</organism>
<gene>
    <name evidence="2" type="ORF">Tco_0824671</name>
</gene>
<dbReference type="InterPro" id="IPR001584">
    <property type="entry name" value="Integrase_cat-core"/>
</dbReference>
<name>A0ABQ5APE8_9ASTR</name>
<feature type="domain" description="Integrase catalytic" evidence="1">
    <location>
        <begin position="5"/>
        <end position="173"/>
    </location>
</feature>
<sequence length="454" mass="52631">MITEEKLQTRKKITQEDVYGDDNNENVLDMRLNIISTGLLDEDGILNSSANRTMEGLRHLFHALVERQTGKKLKCIRTDNRGEYIGPFDAYCRELRIQHQKTPLKTPQINGLAERMNRTLVGEVTAFVHIPKDERSKLDVKTKPCVFLGYGQDEFGYRTLESIAPIEARLSKSFFYDRLGPAKQIYWHSDFSVIRGGRSFIISQDQYIRRCYAGSTSIKLTWPDLAHAVGVVWSVPVQSWGRQFNGKSRLQSVWLSTTVAKSVMALATERAKIYCELTRFDHVVITPASEDRGRQTKLVGNETEIVPLYYHMFDNFQIQFGREEFCLVTGLKFGVEYWADYDDEDEPIPFRRRVFPSSLDANDRDGWDKYHWGSYVWPTLYYQLWDANVRRWPSLYVTEPTNEVDEKTYSIFGFTWAFKGRVPAETLIPDEIEDGSGWWVSSRAYFDGRVSEAE</sequence>
<accession>A0ABQ5APE8</accession>
<reference evidence="2" key="2">
    <citation type="submission" date="2022-01" db="EMBL/GenBank/DDBJ databases">
        <authorList>
            <person name="Yamashiro T."/>
            <person name="Shiraishi A."/>
            <person name="Satake H."/>
            <person name="Nakayama K."/>
        </authorList>
    </citation>
    <scope>NUCLEOTIDE SEQUENCE</scope>
</reference>
<dbReference type="PROSITE" id="PS50994">
    <property type="entry name" value="INTEGRASE"/>
    <property type="match status" value="1"/>
</dbReference>
<evidence type="ECO:0000313" key="3">
    <source>
        <dbReference type="Proteomes" id="UP001151760"/>
    </source>
</evidence>
<reference evidence="2" key="1">
    <citation type="journal article" date="2022" name="Int. J. Mol. Sci.">
        <title>Draft Genome of Tanacetum Coccineum: Genomic Comparison of Closely Related Tanacetum-Family Plants.</title>
        <authorList>
            <person name="Yamashiro T."/>
            <person name="Shiraishi A."/>
            <person name="Nakayama K."/>
            <person name="Satake H."/>
        </authorList>
    </citation>
    <scope>NUCLEOTIDE SEQUENCE</scope>
</reference>
<dbReference type="InterPro" id="IPR057670">
    <property type="entry name" value="SH3_retrovirus"/>
</dbReference>